<name>F0UDZ2_AJEC8</name>
<dbReference type="AlphaFoldDB" id="F0UDZ2"/>
<accession>F0UDZ2</accession>
<reference evidence="3" key="1">
    <citation type="submission" date="2008-07" db="EMBL/GenBank/DDBJ databases">
        <title>Annotation of Ajellomyces capsulatus strain H88.</title>
        <authorList>
            <person name="Champion M."/>
            <person name="Cuomo C."/>
            <person name="Ma L.-J."/>
            <person name="Henn M.R."/>
            <person name="Sil A."/>
            <person name="Goldman B."/>
            <person name="Young S.K."/>
            <person name="Kodira C.D."/>
            <person name="Zeng Q."/>
            <person name="Koehrsen M."/>
            <person name="Alvarado L."/>
            <person name="Berlin A."/>
            <person name="Borenstein D."/>
            <person name="Chen Z."/>
            <person name="Engels R."/>
            <person name="Freedman E."/>
            <person name="Gellesch M."/>
            <person name="Goldberg J."/>
            <person name="Griggs A."/>
            <person name="Gujja S."/>
            <person name="Heiman D."/>
            <person name="Hepburn T."/>
            <person name="Howarth C."/>
            <person name="Jen D."/>
            <person name="Larson L."/>
            <person name="Lewis B."/>
            <person name="Mehta T."/>
            <person name="Park D."/>
            <person name="Pearson M."/>
            <person name="Roberts A."/>
            <person name="Saif S."/>
            <person name="Shea T."/>
            <person name="Shenoy N."/>
            <person name="Sisk P."/>
            <person name="Stolte C."/>
            <person name="Sykes S."/>
            <person name="Walk T."/>
            <person name="White J."/>
            <person name="Yandava C."/>
            <person name="Klein B."/>
            <person name="McEwen J.G."/>
            <person name="Puccia R."/>
            <person name="Goldman G.H."/>
            <person name="Felipe M.S."/>
            <person name="Nino-Vega G."/>
            <person name="San-Blas G."/>
            <person name="Taylor J."/>
            <person name="Mendoza L."/>
            <person name="Galagan J."/>
            <person name="Nusbaum C."/>
            <person name="Birren B."/>
        </authorList>
    </citation>
    <scope>NUCLEOTIDE SEQUENCE [LARGE SCALE GENOMIC DNA]</scope>
    <source>
        <strain evidence="3">H88</strain>
    </source>
</reference>
<dbReference type="HOGENOM" id="CLU_1304555_0_0_1"/>
<gene>
    <name evidence="2" type="ORF">HCEG_04568</name>
</gene>
<dbReference type="Proteomes" id="UP000008142">
    <property type="component" value="Unassembled WGS sequence"/>
</dbReference>
<evidence type="ECO:0000313" key="2">
    <source>
        <dbReference type="EMBL" id="EGC45353.1"/>
    </source>
</evidence>
<proteinExistence type="predicted"/>
<evidence type="ECO:0000256" key="1">
    <source>
        <dbReference type="SAM" id="MobiDB-lite"/>
    </source>
</evidence>
<organism evidence="3">
    <name type="scientific">Ajellomyces capsulatus (strain H88)</name>
    <name type="common">Darling's disease fungus</name>
    <name type="synonym">Histoplasma capsulatum</name>
    <dbReference type="NCBI Taxonomy" id="544711"/>
    <lineage>
        <taxon>Eukaryota</taxon>
        <taxon>Fungi</taxon>
        <taxon>Dikarya</taxon>
        <taxon>Ascomycota</taxon>
        <taxon>Pezizomycotina</taxon>
        <taxon>Eurotiomycetes</taxon>
        <taxon>Eurotiomycetidae</taxon>
        <taxon>Onygenales</taxon>
        <taxon>Ajellomycetaceae</taxon>
        <taxon>Histoplasma</taxon>
    </lineage>
</organism>
<sequence>MATAPGEPRMQWEIKGEGKGLVRGSISAMMGVIAVQSLSKNSRQIPTVAAQGPVSAEAALGRVPGEAARRGRKKQTIERNNENGEGKVVFIGAQKQRGGVINARPDRGRRYPGADGPFPEAATVKGPPRRETALPDAETGHLLLRLGSAAPTAPKLHPSIKTRTACCSNDLAPLPFYPHPPFSPSLALIQPRAPTLTHTHPRSPSLALEPI</sequence>
<protein>
    <submittedName>
        <fullName evidence="2">Predicted protein</fullName>
    </submittedName>
</protein>
<evidence type="ECO:0000313" key="3">
    <source>
        <dbReference type="Proteomes" id="UP000008142"/>
    </source>
</evidence>
<dbReference type="EMBL" id="DS990638">
    <property type="protein sequence ID" value="EGC45353.1"/>
    <property type="molecule type" value="Genomic_DNA"/>
</dbReference>
<feature type="region of interest" description="Disordered" evidence="1">
    <location>
        <begin position="102"/>
        <end position="130"/>
    </location>
</feature>